<evidence type="ECO:0000313" key="8">
    <source>
        <dbReference type="EMBL" id="AFI03492.1"/>
    </source>
</evidence>
<protein>
    <submittedName>
        <fullName evidence="8">DNA transfer protein ComE</fullName>
    </submittedName>
</protein>
<dbReference type="KEGG" id="hce:HCW_00995"/>
<keyword evidence="2" id="KW-1003">Cell membrane</keyword>
<dbReference type="RefSeq" id="WP_014660365.1">
    <property type="nucleotide sequence ID" value="NC_017737.1"/>
</dbReference>
<reference evidence="9" key="1">
    <citation type="submission" date="2012-04" db="EMBL/GenBank/DDBJ databases">
        <title>Complete genome sequence of Helicobacter cetorum strain MIT 00-7128.</title>
        <authorList>
            <person name="Kersulyte D."/>
            <person name="Berg D.E."/>
        </authorList>
    </citation>
    <scope>NUCLEOTIDE SEQUENCE [LARGE SCALE GENOMIC DNA]</scope>
    <source>
        <strain evidence="9">MIT 00-7128</strain>
    </source>
</reference>
<keyword evidence="9" id="KW-1185">Reference proteome</keyword>
<dbReference type="InterPro" id="IPR004477">
    <property type="entry name" value="ComEC_N"/>
</dbReference>
<evidence type="ECO:0000256" key="6">
    <source>
        <dbReference type="SAM" id="Phobius"/>
    </source>
</evidence>
<keyword evidence="3 6" id="KW-0812">Transmembrane</keyword>
<feature type="transmembrane region" description="Helical" evidence="6">
    <location>
        <begin position="343"/>
        <end position="365"/>
    </location>
</feature>
<dbReference type="HOGENOM" id="CLU_054204_0_0_7"/>
<dbReference type="PANTHER" id="PTHR30619">
    <property type="entry name" value="DNA INTERNALIZATION/COMPETENCE PROTEIN COMEC/REC2"/>
    <property type="match status" value="1"/>
</dbReference>
<evidence type="ECO:0000256" key="5">
    <source>
        <dbReference type="ARBA" id="ARBA00023136"/>
    </source>
</evidence>
<dbReference type="Pfam" id="PF03772">
    <property type="entry name" value="Competence"/>
    <property type="match status" value="1"/>
</dbReference>
<dbReference type="EMBL" id="CP003479">
    <property type="protein sequence ID" value="AFI03492.1"/>
    <property type="molecule type" value="Genomic_DNA"/>
</dbReference>
<feature type="domain" description="ComEC/Rec2-related protein" evidence="7">
    <location>
        <begin position="157"/>
        <end position="424"/>
    </location>
</feature>
<accession>I0EKM3</accession>
<feature type="transmembrane region" description="Helical" evidence="6">
    <location>
        <begin position="177"/>
        <end position="200"/>
    </location>
</feature>
<evidence type="ECO:0000256" key="1">
    <source>
        <dbReference type="ARBA" id="ARBA00004651"/>
    </source>
</evidence>
<sequence>MKTTSFKGAFDLLTTPKESLVCFVILGLLFAFNLYLEYSNYKKLDFSKPMSFNAQILLQYPKMKNQKSYFVLKLKSAQGHIFYTTTKEPLKNLQYRYARFFGKVMPCNFLQSLKSCYFHTYSFSLLHKQDFKAHLRNFIDSMHSNDFISNLYRALFLGDSLNKDLRDRANSLGINHLLAISGFHLGILSATLYFLLSLFYKPLQNRYFPYRNAFFDVGVLVWVFMLGYLVLLDFLPSFFRAFLMGLLGFLACFFGIRLLSFKLLILASLIAIALLPKLLFSVGFLLSVCGVWYIFLFLKHAKAFFKDNSLLRRFIQAISLSVLVFFNMLIVVHAFFPMFSFYQLLSIPLGFVFVVFFPLSLFLHAINLGHLLDNFLNTPLEIPTISIHTPLWLLGVFLCLTLLSVRFFKAYLSMNILSVSFFLYCCYQYIIMPSLIVGN</sequence>
<feature type="transmembrane region" description="Helical" evidence="6">
    <location>
        <begin position="410"/>
        <end position="430"/>
    </location>
</feature>
<dbReference type="PATRIC" id="fig|182217.3.peg.206"/>
<feature type="transmembrane region" description="Helical" evidence="6">
    <location>
        <begin position="263"/>
        <end position="294"/>
    </location>
</feature>
<evidence type="ECO:0000256" key="4">
    <source>
        <dbReference type="ARBA" id="ARBA00022989"/>
    </source>
</evidence>
<dbReference type="eggNOG" id="COG0658">
    <property type="taxonomic scope" value="Bacteria"/>
</dbReference>
<feature type="transmembrane region" description="Helical" evidence="6">
    <location>
        <begin position="212"/>
        <end position="231"/>
    </location>
</feature>
<feature type="transmembrane region" description="Helical" evidence="6">
    <location>
        <begin position="20"/>
        <end position="36"/>
    </location>
</feature>
<dbReference type="InterPro" id="IPR052159">
    <property type="entry name" value="Competence_DNA_uptake"/>
</dbReference>
<evidence type="ECO:0000256" key="2">
    <source>
        <dbReference type="ARBA" id="ARBA00022475"/>
    </source>
</evidence>
<keyword evidence="4 6" id="KW-1133">Transmembrane helix</keyword>
<dbReference type="AlphaFoldDB" id="I0EKM3"/>
<name>I0EKM3_HELC0</name>
<proteinExistence type="predicted"/>
<dbReference type="PANTHER" id="PTHR30619:SF7">
    <property type="entry name" value="BETA-LACTAMASE DOMAIN PROTEIN"/>
    <property type="match status" value="1"/>
</dbReference>
<evidence type="ECO:0000259" key="7">
    <source>
        <dbReference type="Pfam" id="PF03772"/>
    </source>
</evidence>
<feature type="transmembrane region" description="Helical" evidence="6">
    <location>
        <begin position="385"/>
        <end position="403"/>
    </location>
</feature>
<comment type="subcellular location">
    <subcellularLocation>
        <location evidence="1">Cell membrane</location>
        <topology evidence="1">Multi-pass membrane protein</topology>
    </subcellularLocation>
</comment>
<evidence type="ECO:0000256" key="3">
    <source>
        <dbReference type="ARBA" id="ARBA00022692"/>
    </source>
</evidence>
<feature type="transmembrane region" description="Helical" evidence="6">
    <location>
        <begin position="237"/>
        <end position="256"/>
    </location>
</feature>
<organism evidence="8 9">
    <name type="scientific">Helicobacter cetorum (strain ATCC BAA-429 / MIT 00-7128)</name>
    <dbReference type="NCBI Taxonomy" id="182217"/>
    <lineage>
        <taxon>Bacteria</taxon>
        <taxon>Pseudomonadati</taxon>
        <taxon>Campylobacterota</taxon>
        <taxon>Epsilonproteobacteria</taxon>
        <taxon>Campylobacterales</taxon>
        <taxon>Helicobacteraceae</taxon>
        <taxon>Helicobacter</taxon>
    </lineage>
</organism>
<dbReference type="Proteomes" id="UP000005010">
    <property type="component" value="Chromosome"/>
</dbReference>
<gene>
    <name evidence="8" type="ordered locus">HCW_00995</name>
</gene>
<feature type="transmembrane region" description="Helical" evidence="6">
    <location>
        <begin position="314"/>
        <end position="336"/>
    </location>
</feature>
<dbReference type="GO" id="GO:0005886">
    <property type="term" value="C:plasma membrane"/>
    <property type="evidence" value="ECO:0007669"/>
    <property type="project" value="UniProtKB-SubCell"/>
</dbReference>
<keyword evidence="5 6" id="KW-0472">Membrane</keyword>
<evidence type="ECO:0000313" key="9">
    <source>
        <dbReference type="Proteomes" id="UP000005010"/>
    </source>
</evidence>
<dbReference type="STRING" id="182217.HCW_00995"/>